<feature type="domain" description="4Fe-4S ferredoxin-type" evidence="8">
    <location>
        <begin position="28"/>
        <end position="96"/>
    </location>
</feature>
<keyword evidence="6" id="KW-0813">Transport</keyword>
<dbReference type="GO" id="GO:0019154">
    <property type="term" value="F:glycolate dehydrogenase activity"/>
    <property type="evidence" value="ECO:0007669"/>
    <property type="project" value="UniProtKB-EC"/>
</dbReference>
<dbReference type="SUPFAM" id="SSF46548">
    <property type="entry name" value="alpha-helical ferredoxin"/>
    <property type="match status" value="1"/>
</dbReference>
<dbReference type="RefSeq" id="WP_006192558.1">
    <property type="nucleotide sequence ID" value="NC_015437.1"/>
</dbReference>
<dbReference type="PANTHER" id="PTHR32479:SF20">
    <property type="entry name" value="GLYCOLATE OXIDASE IRON-SULFUR SUBUNIT"/>
    <property type="match status" value="1"/>
</dbReference>
<comment type="catalytic activity">
    <reaction evidence="6">
        <text>glycolate + A = glyoxylate + AH2</text>
        <dbReference type="Rhea" id="RHEA:21264"/>
        <dbReference type="ChEBI" id="CHEBI:13193"/>
        <dbReference type="ChEBI" id="CHEBI:17499"/>
        <dbReference type="ChEBI" id="CHEBI:29805"/>
        <dbReference type="ChEBI" id="CHEBI:36655"/>
        <dbReference type="EC" id="1.1.99.14"/>
    </reaction>
</comment>
<evidence type="ECO:0000313" key="12">
    <source>
        <dbReference type="Proteomes" id="UP000011124"/>
    </source>
</evidence>
<dbReference type="InterPro" id="IPR017896">
    <property type="entry name" value="4Fe4S_Fe-S-bd"/>
</dbReference>
<proteinExistence type="predicted"/>
<dbReference type="eggNOG" id="COG0247">
    <property type="taxonomic scope" value="Bacteria"/>
</dbReference>
<dbReference type="GO" id="GO:0046872">
    <property type="term" value="F:metal ion binding"/>
    <property type="evidence" value="ECO:0007669"/>
    <property type="project" value="UniProtKB-UniRule"/>
</dbReference>
<evidence type="ECO:0000256" key="4">
    <source>
        <dbReference type="ARBA" id="ARBA00023004"/>
    </source>
</evidence>
<evidence type="ECO:0000313" key="10">
    <source>
        <dbReference type="EMBL" id="EEX77328.1"/>
    </source>
</evidence>
<evidence type="ECO:0000313" key="9">
    <source>
        <dbReference type="EMBL" id="AEC01189.1"/>
    </source>
</evidence>
<dbReference type="Pfam" id="PF02754">
    <property type="entry name" value="CCG"/>
    <property type="match status" value="2"/>
</dbReference>
<dbReference type="InterPro" id="IPR009051">
    <property type="entry name" value="Helical_ferredxn"/>
</dbReference>
<dbReference type="PANTHER" id="PTHR32479">
    <property type="entry name" value="GLYCOLATE OXIDASE IRON-SULFUR SUBUNIT"/>
    <property type="match status" value="1"/>
</dbReference>
<keyword evidence="3" id="KW-0677">Repeat</keyword>
<evidence type="ECO:0000256" key="1">
    <source>
        <dbReference type="ARBA" id="ARBA00022485"/>
    </source>
</evidence>
<protein>
    <recommendedName>
        <fullName evidence="6">Glycolate oxidase iron-sulfur subunit</fullName>
        <ecNumber evidence="6">1.1.99.14</ecNumber>
    </recommendedName>
</protein>
<dbReference type="Gene3D" id="1.10.1060.10">
    <property type="entry name" value="Alpha-helical ferredoxin"/>
    <property type="match status" value="1"/>
</dbReference>
<dbReference type="Pfam" id="PF13183">
    <property type="entry name" value="Fer4_8"/>
    <property type="match status" value="1"/>
</dbReference>
<evidence type="ECO:0000313" key="11">
    <source>
        <dbReference type="Proteomes" id="UP000003505"/>
    </source>
</evidence>
<keyword evidence="4 6" id="KW-0408">Iron</keyword>
<organism evidence="10 11">
    <name type="scientific">Selenomonas sputigena (strain ATCC 35185 / DSM 20758 / CCUG 44933 / VPI D19B-28)</name>
    <dbReference type="NCBI Taxonomy" id="546271"/>
    <lineage>
        <taxon>Bacteria</taxon>
        <taxon>Bacillati</taxon>
        <taxon>Bacillota</taxon>
        <taxon>Negativicutes</taxon>
        <taxon>Selenomonadales</taxon>
        <taxon>Selenomonadaceae</taxon>
        <taxon>Selenomonas</taxon>
    </lineage>
</organism>
<comment type="function">
    <text evidence="6">Component of a complex that catalyzes the oxidation of glycolate to glyoxylate.</text>
</comment>
<dbReference type="InterPro" id="IPR017900">
    <property type="entry name" value="4Fe4S_Fe_S_CS"/>
</dbReference>
<dbReference type="InterPro" id="IPR004017">
    <property type="entry name" value="Cys_rich_dom"/>
</dbReference>
<accession>C9LUX4</accession>
<dbReference type="GO" id="GO:0051539">
    <property type="term" value="F:4 iron, 4 sulfur cluster binding"/>
    <property type="evidence" value="ECO:0007669"/>
    <property type="project" value="UniProtKB-UniRule"/>
</dbReference>
<name>C9LUX4_SELS3</name>
<keyword evidence="1 6" id="KW-0004">4Fe-4S</keyword>
<gene>
    <name evidence="9" type="ordered locus">Selsp_2244</name>
    <name evidence="10" type="ORF">SELSPUOL_01264</name>
</gene>
<dbReference type="PIRSF" id="PIRSF000139">
    <property type="entry name" value="Glc_ox_4Fe-4S"/>
    <property type="match status" value="1"/>
</dbReference>
<reference evidence="9 12" key="2">
    <citation type="submission" date="2011-04" db="EMBL/GenBank/DDBJ databases">
        <title>The complete genome of Selenomonas sputigena DSM 20758.</title>
        <authorList>
            <consortium name="US DOE Joint Genome Institute (JGI-PGF)"/>
            <person name="Lucas S."/>
            <person name="Copeland A."/>
            <person name="Lapidus A."/>
            <person name="Bruce D."/>
            <person name="Goodwin L."/>
            <person name="Pitluck S."/>
            <person name="Peters L."/>
            <person name="Kyrpides N."/>
            <person name="Mavromatis K."/>
            <person name="Ivanova N."/>
            <person name="Ovchinnikova G."/>
            <person name="Teshima H."/>
            <person name="Detter J.C."/>
            <person name="Tapia R."/>
            <person name="Han C."/>
            <person name="Land M."/>
            <person name="Hauser L."/>
            <person name="Markowitz V."/>
            <person name="Cheng J.-F."/>
            <person name="Hugenholtz P."/>
            <person name="Woyke T."/>
            <person name="Wu D."/>
            <person name="Gronow S."/>
            <person name="Wellnitz S."/>
            <person name="Schneider S."/>
            <person name="Klenk H.-P."/>
            <person name="Eisen J.A."/>
        </authorList>
    </citation>
    <scope>NUCLEOTIDE SEQUENCE [LARGE SCALE GENOMIC DNA]</scope>
    <source>
        <strain evidence="9">ATCC 35185</strain>
        <strain evidence="12">ATCC 35185 / DSM 20758 / VPI D19B-28</strain>
    </source>
</reference>
<keyword evidence="2 6" id="KW-0479">Metal-binding</keyword>
<keyword evidence="5 6" id="KW-0411">Iron-sulfur</keyword>
<comment type="cofactor">
    <cofactor evidence="6">
        <name>[4Fe-4S] cluster</name>
        <dbReference type="ChEBI" id="CHEBI:49883"/>
    </cofactor>
    <text evidence="6">Binds 2 [4Fe-4S] clusters.</text>
</comment>
<dbReference type="KEGG" id="ssg:Selsp_2244"/>
<comment type="catalytic activity">
    <reaction evidence="6">
        <text>(R)-lactate + A = pyruvate + AH2</text>
        <dbReference type="Rhea" id="RHEA:15089"/>
        <dbReference type="ChEBI" id="CHEBI:13193"/>
        <dbReference type="ChEBI" id="CHEBI:15361"/>
        <dbReference type="ChEBI" id="CHEBI:16004"/>
        <dbReference type="ChEBI" id="CHEBI:17499"/>
    </reaction>
</comment>
<evidence type="ECO:0000256" key="3">
    <source>
        <dbReference type="ARBA" id="ARBA00022737"/>
    </source>
</evidence>
<evidence type="ECO:0000256" key="6">
    <source>
        <dbReference type="PIRNR" id="PIRNR000139"/>
    </source>
</evidence>
<dbReference type="AlphaFoldDB" id="C9LUX4"/>
<dbReference type="EMBL" id="CP002637">
    <property type="protein sequence ID" value="AEC01189.1"/>
    <property type="molecule type" value="Genomic_DNA"/>
</dbReference>
<evidence type="ECO:0000256" key="2">
    <source>
        <dbReference type="ARBA" id="ARBA00022723"/>
    </source>
</evidence>
<dbReference type="Proteomes" id="UP000003505">
    <property type="component" value="Unassembled WGS sequence"/>
</dbReference>
<dbReference type="STRING" id="546271.Selsp_2244"/>
<dbReference type="EMBL" id="ACKP02000021">
    <property type="protein sequence ID" value="EEX77328.1"/>
    <property type="molecule type" value="Genomic_DNA"/>
</dbReference>
<dbReference type="HOGENOM" id="CLU_023081_0_1_9"/>
<reference evidence="10 11" key="1">
    <citation type="submission" date="2009-09" db="EMBL/GenBank/DDBJ databases">
        <authorList>
            <person name="Weinstock G."/>
            <person name="Sodergren E."/>
            <person name="Clifton S."/>
            <person name="Fulton L."/>
            <person name="Fulton B."/>
            <person name="Courtney L."/>
            <person name="Fronick C."/>
            <person name="Harrison M."/>
            <person name="Strong C."/>
            <person name="Farmer C."/>
            <person name="Delahaunty K."/>
            <person name="Markovic C."/>
            <person name="Hall O."/>
            <person name="Minx P."/>
            <person name="Tomlinson C."/>
            <person name="Mitreva M."/>
            <person name="Nelson J."/>
            <person name="Hou S."/>
            <person name="Wollam A."/>
            <person name="Pepin K.H."/>
            <person name="Johnson M."/>
            <person name="Bhonagiri V."/>
            <person name="Nash W.E."/>
            <person name="Warren W."/>
            <person name="Chinwalla A."/>
            <person name="Mardis E.R."/>
            <person name="Wilson R.K."/>
        </authorList>
    </citation>
    <scope>NUCLEOTIDE SEQUENCE [LARGE SCALE GENOMIC DNA]</scope>
    <source>
        <strain evidence="10">ATCC 35185</strain>
        <strain evidence="11">ATCC 35185 / DSM 20758 / VPI D19B-28</strain>
    </source>
</reference>
<feature type="domain" description="Cysteine-rich" evidence="7">
    <location>
        <begin position="196"/>
        <end position="278"/>
    </location>
</feature>
<dbReference type="OrthoDB" id="9777685at2"/>
<feature type="domain" description="Cysteine-rich" evidence="7">
    <location>
        <begin position="326"/>
        <end position="410"/>
    </location>
</feature>
<keyword evidence="6" id="KW-0249">Electron transport</keyword>
<evidence type="ECO:0000259" key="7">
    <source>
        <dbReference type="Pfam" id="PF02754"/>
    </source>
</evidence>
<evidence type="ECO:0000259" key="8">
    <source>
        <dbReference type="Pfam" id="PF13183"/>
    </source>
</evidence>
<keyword evidence="12" id="KW-1185">Reference proteome</keyword>
<dbReference type="PROSITE" id="PS00198">
    <property type="entry name" value="4FE4S_FER_1"/>
    <property type="match status" value="2"/>
</dbReference>
<dbReference type="Proteomes" id="UP000011124">
    <property type="component" value="Chromosome"/>
</dbReference>
<dbReference type="EC" id="1.1.99.14" evidence="6"/>
<sequence>MAEDTKKFTAADLNKQDTSLLADIENAMANCMKCGNCQAVCPIYRETGKEQMVARGKISLMQGYLSGKIPISAEFDHIMAMCLNCKSCAANCPCGVAADELILRGRNAAVKARGLHPIKKNVFRLLQNRPLFDTALKLGGMFGWMTFKEVPGKNAVQSRLPMPGMDATRATPPIAARPLRSQYPEVIKVANPKFRVAFFTGCTINYMYTDMGDAVIDVLKANDIEVVLPSKQHCCGTPIHVSGAFDLANQLARNTIRVFEDLDVDYIIGACGSCVEALKHYPEWLKDDPEWRPRAEKMAAKVREISELLIEKGFRTDTLNPVHKKVTMHDPCHMIRGLGITEQPREVLKAIPGVEFVEMKEHDRCCGCGGSFCMAHYELSREINDRKCNNINATGADLVATSCPSCRMHITDGIVHNNMPQVVYHPIQILAESYRGAKKRTEIA</sequence>
<evidence type="ECO:0000256" key="5">
    <source>
        <dbReference type="ARBA" id="ARBA00023014"/>
    </source>
</evidence>
<dbReference type="InterPro" id="IPR012257">
    <property type="entry name" value="Glc_ox_4Fe-4S"/>
</dbReference>